<accession>A0A9P5X0G5</accession>
<organism evidence="1 2">
    <name type="scientific">Macrolepiota fuliginosa MF-IS2</name>
    <dbReference type="NCBI Taxonomy" id="1400762"/>
    <lineage>
        <taxon>Eukaryota</taxon>
        <taxon>Fungi</taxon>
        <taxon>Dikarya</taxon>
        <taxon>Basidiomycota</taxon>
        <taxon>Agaricomycotina</taxon>
        <taxon>Agaricomycetes</taxon>
        <taxon>Agaricomycetidae</taxon>
        <taxon>Agaricales</taxon>
        <taxon>Agaricineae</taxon>
        <taxon>Agaricaceae</taxon>
        <taxon>Macrolepiota</taxon>
    </lineage>
</organism>
<gene>
    <name evidence="1" type="ORF">P691DRAFT_766612</name>
</gene>
<name>A0A9P5X0G5_9AGAR</name>
<reference evidence="1" key="1">
    <citation type="submission" date="2020-11" db="EMBL/GenBank/DDBJ databases">
        <authorList>
            <consortium name="DOE Joint Genome Institute"/>
            <person name="Ahrendt S."/>
            <person name="Riley R."/>
            <person name="Andreopoulos W."/>
            <person name="Labutti K."/>
            <person name="Pangilinan J."/>
            <person name="Ruiz-Duenas F.J."/>
            <person name="Barrasa J.M."/>
            <person name="Sanchez-Garcia M."/>
            <person name="Camarero S."/>
            <person name="Miyauchi S."/>
            <person name="Serrano A."/>
            <person name="Linde D."/>
            <person name="Babiker R."/>
            <person name="Drula E."/>
            <person name="Ayuso-Fernandez I."/>
            <person name="Pacheco R."/>
            <person name="Padilla G."/>
            <person name="Ferreira P."/>
            <person name="Barriuso J."/>
            <person name="Kellner H."/>
            <person name="Castanera R."/>
            <person name="Alfaro M."/>
            <person name="Ramirez L."/>
            <person name="Pisabarro A.G."/>
            <person name="Kuo A."/>
            <person name="Tritt A."/>
            <person name="Lipzen A."/>
            <person name="He G."/>
            <person name="Yan M."/>
            <person name="Ng V."/>
            <person name="Cullen D."/>
            <person name="Martin F."/>
            <person name="Rosso M.-N."/>
            <person name="Henrissat B."/>
            <person name="Hibbett D."/>
            <person name="Martinez A.T."/>
            <person name="Grigoriev I.V."/>
        </authorList>
    </citation>
    <scope>NUCLEOTIDE SEQUENCE</scope>
    <source>
        <strain evidence="1">MF-IS2</strain>
    </source>
</reference>
<proteinExistence type="predicted"/>
<sequence length="136" mass="15208">MAHKPKGKTTASSTKLSDTIIAFLNAQNQDLHAKSIMQTSLLVTLPKLTQIQVHWELDAIGFTYEAPTLPLPPTEPSNEEGDDDEMNIHLFNNALASLLNWLGKDGLLCSKLTCFKPLKRLARDELCLQYYPQLSQ</sequence>
<dbReference type="EMBL" id="MU152020">
    <property type="protein sequence ID" value="KAF9441191.1"/>
    <property type="molecule type" value="Genomic_DNA"/>
</dbReference>
<dbReference type="Proteomes" id="UP000807342">
    <property type="component" value="Unassembled WGS sequence"/>
</dbReference>
<keyword evidence="2" id="KW-1185">Reference proteome</keyword>
<comment type="caution">
    <text evidence="1">The sequence shown here is derived from an EMBL/GenBank/DDBJ whole genome shotgun (WGS) entry which is preliminary data.</text>
</comment>
<evidence type="ECO:0000313" key="1">
    <source>
        <dbReference type="EMBL" id="KAF9441191.1"/>
    </source>
</evidence>
<evidence type="ECO:0000313" key="2">
    <source>
        <dbReference type="Proteomes" id="UP000807342"/>
    </source>
</evidence>
<protein>
    <submittedName>
        <fullName evidence="1">Uncharacterized protein</fullName>
    </submittedName>
</protein>
<dbReference type="AlphaFoldDB" id="A0A9P5X0G5"/>